<accession>A7RIT3</accession>
<protein>
    <recommendedName>
        <fullName evidence="10">Potassium channel domain-containing protein</fullName>
    </recommendedName>
</protein>
<sequence>MEDKGKETSENKEAMREKCVIFCALKPKLIYNALLVAILILYGVFGGFVFKSFEASSIEAAKESQVTAKQTFLNREDFLQLIWQDNNHNDALTYEEWAKQANEKLDEYEAGIRKSEQSEPDPVVNWSLADSWLFACTVFTTVGYGNIAPLTIKGRVFCMLYGAVGIPLFSVVAGSLASFVTEIIHALHKEYHRRKRHESAAMHKKDDVIAPDEPVPELEIKLKHVAVVVAGYLCIGAVLFCICEGWSLFESFYYCFITLSTVGLGDYVPQHIHHTLPFGAFILVGLVLVVMLFGSLEEVITRQLEKVKRVIGVKEE</sequence>
<evidence type="ECO:0000256" key="2">
    <source>
        <dbReference type="ARBA" id="ARBA00022448"/>
    </source>
</evidence>
<dbReference type="PRINTS" id="PR01333">
    <property type="entry name" value="2POREKCHANEL"/>
</dbReference>
<dbReference type="PhylomeDB" id="A7RIT3"/>
<name>A7RIT3_NEMVE</name>
<keyword evidence="6 9" id="KW-0472">Membrane</keyword>
<evidence type="ECO:0000256" key="3">
    <source>
        <dbReference type="ARBA" id="ARBA00022692"/>
    </source>
</evidence>
<keyword evidence="3 8" id="KW-0812">Transmembrane</keyword>
<feature type="transmembrane region" description="Helical" evidence="9">
    <location>
        <begin position="123"/>
        <end position="147"/>
    </location>
</feature>
<dbReference type="PANTHER" id="PTHR11003:SF345">
    <property type="entry name" value="TWIK FAMILY OF POTASSIUM CHANNELS PROTEIN 18"/>
    <property type="match status" value="1"/>
</dbReference>
<evidence type="ECO:0000313" key="12">
    <source>
        <dbReference type="Proteomes" id="UP000001593"/>
    </source>
</evidence>
<comment type="subcellular location">
    <subcellularLocation>
        <location evidence="1">Membrane</location>
        <topology evidence="1">Multi-pass membrane protein</topology>
    </subcellularLocation>
</comment>
<comment type="similarity">
    <text evidence="8">Belongs to the two pore domain potassium channel (TC 1.A.1.8) family.</text>
</comment>
<evidence type="ECO:0000256" key="7">
    <source>
        <dbReference type="ARBA" id="ARBA00023303"/>
    </source>
</evidence>
<organism evidence="11 12">
    <name type="scientific">Nematostella vectensis</name>
    <name type="common">Starlet sea anemone</name>
    <dbReference type="NCBI Taxonomy" id="45351"/>
    <lineage>
        <taxon>Eukaryota</taxon>
        <taxon>Metazoa</taxon>
        <taxon>Cnidaria</taxon>
        <taxon>Anthozoa</taxon>
        <taxon>Hexacorallia</taxon>
        <taxon>Actiniaria</taxon>
        <taxon>Edwardsiidae</taxon>
        <taxon>Nematostella</taxon>
    </lineage>
</organism>
<dbReference type="AlphaFoldDB" id="A7RIT3"/>
<evidence type="ECO:0000256" key="9">
    <source>
        <dbReference type="SAM" id="Phobius"/>
    </source>
</evidence>
<dbReference type="InterPro" id="IPR013099">
    <property type="entry name" value="K_chnl_dom"/>
</dbReference>
<evidence type="ECO:0000256" key="4">
    <source>
        <dbReference type="ARBA" id="ARBA00022989"/>
    </source>
</evidence>
<dbReference type="Proteomes" id="UP000001593">
    <property type="component" value="Unassembled WGS sequence"/>
</dbReference>
<feature type="transmembrane region" description="Helical" evidence="9">
    <location>
        <begin position="29"/>
        <end position="50"/>
    </location>
</feature>
<feature type="transmembrane region" description="Helical" evidence="9">
    <location>
        <begin position="225"/>
        <end position="249"/>
    </location>
</feature>
<dbReference type="OrthoDB" id="297496at2759"/>
<keyword evidence="12" id="KW-1185">Reference proteome</keyword>
<dbReference type="HOGENOM" id="CLU_022504_5_3_1"/>
<dbReference type="STRING" id="45351.A7RIT3"/>
<keyword evidence="7 8" id="KW-0407">Ion channel</keyword>
<dbReference type="EMBL" id="DS469513">
    <property type="protein sequence ID" value="EDO48564.1"/>
    <property type="molecule type" value="Genomic_DNA"/>
</dbReference>
<dbReference type="GO" id="GO:0015271">
    <property type="term" value="F:outward rectifier potassium channel activity"/>
    <property type="evidence" value="ECO:0000318"/>
    <property type="project" value="GO_Central"/>
</dbReference>
<dbReference type="InterPro" id="IPR003280">
    <property type="entry name" value="2pore_dom_K_chnl"/>
</dbReference>
<dbReference type="KEGG" id="nve:5520703"/>
<feature type="transmembrane region" description="Helical" evidence="9">
    <location>
        <begin position="159"/>
        <end position="187"/>
    </location>
</feature>
<keyword evidence="4 9" id="KW-1133">Transmembrane helix</keyword>
<dbReference type="SUPFAM" id="SSF81324">
    <property type="entry name" value="Voltage-gated potassium channels"/>
    <property type="match status" value="2"/>
</dbReference>
<evidence type="ECO:0000256" key="8">
    <source>
        <dbReference type="RuleBase" id="RU003857"/>
    </source>
</evidence>
<evidence type="ECO:0000259" key="10">
    <source>
        <dbReference type="Pfam" id="PF07885"/>
    </source>
</evidence>
<feature type="transmembrane region" description="Helical" evidence="9">
    <location>
        <begin position="276"/>
        <end position="296"/>
    </location>
</feature>
<dbReference type="GO" id="GO:0071805">
    <property type="term" value="P:potassium ion transmembrane transport"/>
    <property type="evidence" value="ECO:0000318"/>
    <property type="project" value="GO_Central"/>
</dbReference>
<gene>
    <name evidence="11" type="ORF">NEMVEDRAFT_v1g197744</name>
</gene>
<reference evidence="11 12" key="1">
    <citation type="journal article" date="2007" name="Science">
        <title>Sea anemone genome reveals ancestral eumetazoan gene repertoire and genomic organization.</title>
        <authorList>
            <person name="Putnam N.H."/>
            <person name="Srivastava M."/>
            <person name="Hellsten U."/>
            <person name="Dirks B."/>
            <person name="Chapman J."/>
            <person name="Salamov A."/>
            <person name="Terry A."/>
            <person name="Shapiro H."/>
            <person name="Lindquist E."/>
            <person name="Kapitonov V.V."/>
            <person name="Jurka J."/>
            <person name="Genikhovich G."/>
            <person name="Grigoriev I.V."/>
            <person name="Lucas S.M."/>
            <person name="Steele R.E."/>
            <person name="Finnerty J.R."/>
            <person name="Technau U."/>
            <person name="Martindale M.Q."/>
            <person name="Rokhsar D.S."/>
        </authorList>
    </citation>
    <scope>NUCLEOTIDE SEQUENCE [LARGE SCALE GENOMIC DNA]</scope>
    <source>
        <strain evidence="12">CH2 X CH6</strain>
    </source>
</reference>
<dbReference type="Pfam" id="PF07885">
    <property type="entry name" value="Ion_trans_2"/>
    <property type="match status" value="2"/>
</dbReference>
<evidence type="ECO:0000313" key="11">
    <source>
        <dbReference type="EMBL" id="EDO48564.1"/>
    </source>
</evidence>
<dbReference type="PANTHER" id="PTHR11003">
    <property type="entry name" value="POTASSIUM CHANNEL, SUBFAMILY K"/>
    <property type="match status" value="1"/>
</dbReference>
<evidence type="ECO:0000256" key="6">
    <source>
        <dbReference type="ARBA" id="ARBA00023136"/>
    </source>
</evidence>
<evidence type="ECO:0000256" key="1">
    <source>
        <dbReference type="ARBA" id="ARBA00004141"/>
    </source>
</evidence>
<evidence type="ECO:0000256" key="5">
    <source>
        <dbReference type="ARBA" id="ARBA00023065"/>
    </source>
</evidence>
<dbReference type="GO" id="GO:0005886">
    <property type="term" value="C:plasma membrane"/>
    <property type="evidence" value="ECO:0000318"/>
    <property type="project" value="GO_Central"/>
</dbReference>
<feature type="domain" description="Potassium channel" evidence="10">
    <location>
        <begin position="228"/>
        <end position="301"/>
    </location>
</feature>
<keyword evidence="5 8" id="KW-0406">Ion transport</keyword>
<dbReference type="eggNOG" id="KOG1418">
    <property type="taxonomic scope" value="Eukaryota"/>
</dbReference>
<dbReference type="OMA" id="SWLFACT"/>
<dbReference type="GO" id="GO:0022841">
    <property type="term" value="F:potassium ion leak channel activity"/>
    <property type="evidence" value="ECO:0000318"/>
    <property type="project" value="GO_Central"/>
</dbReference>
<proteinExistence type="inferred from homology"/>
<feature type="domain" description="Potassium channel" evidence="10">
    <location>
        <begin position="125"/>
        <end position="181"/>
    </location>
</feature>
<keyword evidence="2 8" id="KW-0813">Transport</keyword>
<dbReference type="InParanoid" id="A7RIT3"/>
<dbReference type="Gene3D" id="1.10.287.70">
    <property type="match status" value="1"/>
</dbReference>